<dbReference type="SUPFAM" id="SSF48403">
    <property type="entry name" value="Ankyrin repeat"/>
    <property type="match status" value="1"/>
</dbReference>
<dbReference type="InterPro" id="IPR036770">
    <property type="entry name" value="Ankyrin_rpt-contain_sf"/>
</dbReference>
<comment type="caution">
    <text evidence="9">The sequence shown here is derived from an EMBL/GenBank/DDBJ whole genome shotgun (WGS) entry which is preliminary data.</text>
</comment>
<keyword evidence="4" id="KW-0677">Repeat</keyword>
<evidence type="ECO:0000313" key="10">
    <source>
        <dbReference type="Proteomes" id="UP001608902"/>
    </source>
</evidence>
<dbReference type="Gene3D" id="1.25.40.20">
    <property type="entry name" value="Ankyrin repeat-containing domain"/>
    <property type="match status" value="1"/>
</dbReference>
<dbReference type="PROSITE" id="PS50088">
    <property type="entry name" value="ANK_REPEAT"/>
    <property type="match status" value="1"/>
</dbReference>
<comment type="subcellular location">
    <subcellularLocation>
        <location evidence="1">Cell membrane</location>
    </subcellularLocation>
    <subcellularLocation>
        <location evidence="2">Late endosome</location>
    </subcellularLocation>
</comment>
<dbReference type="Proteomes" id="UP001608902">
    <property type="component" value="Unassembled WGS sequence"/>
</dbReference>
<dbReference type="InterPro" id="IPR003903">
    <property type="entry name" value="UIM_dom"/>
</dbReference>
<dbReference type="EMBL" id="JBGFUD010004561">
    <property type="protein sequence ID" value="MFH4979715.1"/>
    <property type="molecule type" value="Genomic_DNA"/>
</dbReference>
<feature type="repeat" description="ANK" evidence="7">
    <location>
        <begin position="44"/>
        <end position="76"/>
    </location>
</feature>
<dbReference type="SMART" id="SM00248">
    <property type="entry name" value="ANK"/>
    <property type="match status" value="3"/>
</dbReference>
<dbReference type="PANTHER" id="PTHR12447">
    <property type="entry name" value="ANKYRIN REPEAT DOMAIN-CONTAINING PROTEIN 13"/>
    <property type="match status" value="1"/>
</dbReference>
<dbReference type="GO" id="GO:0005770">
    <property type="term" value="C:late endosome"/>
    <property type="evidence" value="ECO:0007669"/>
    <property type="project" value="UniProtKB-SubCell"/>
</dbReference>
<evidence type="ECO:0000256" key="2">
    <source>
        <dbReference type="ARBA" id="ARBA00004603"/>
    </source>
</evidence>
<sequence>MTKEDYIRREYPLHWAVFRKDFEELKELLEDNLDDTELNKLDVRGRTPLMLAVTLGHLDCARALLEKGAEANTQNAGMWSLVHEATSVGDPELLRLVLQHRDYQRAVRTSQAIEKLLQLLNRTDDFYAEMSWEFTSWLPFVSRMCPSDTYKIYKRGSDVRIDTSLVGVDSSTNWKRGSQSFIFRLSPENRAQFVILDHDKRTAAVQNVNTGNEASLDDYEPTEEAVYSRMSSPIDTTYVDIDKIGFERAKPGGIWSWITSSNKTEEVDGYECKVFNASNVEIVTKTRTEHLLEEEKQRLKEESNNNPLYNVLKLIEKRQDCSRETVRTGSDIYCGLTPSQYLDKEYDMKDRDIGLPKEIVRRSNSFKATLWMCDPYPLNLQDQVLPIIDLMAVNNAHFARLKNFVQLQLPAGFPAKIEIPLFHVVSARITFGNINEPGPFVTPGSQNCTVTVGPEAFQVPSYYRILTDQQFLIMDTGSRSAVYEQANNRIPARSFIPSDELYLQYALEQSMREAARSAVNHSSVVDNASATVVESDNLDPELMLAISESLRCMREAAVNNEGEGSAQRTLSADALEDDLARVLRLSEEEAEARQLEQQRQDEELERVLKISLIEK</sequence>
<dbReference type="InterPro" id="IPR021832">
    <property type="entry name" value="ANKRD13"/>
</dbReference>
<feature type="domain" description="Ankyrin repeat" evidence="8">
    <location>
        <begin position="160"/>
        <end position="463"/>
    </location>
</feature>
<comment type="function">
    <text evidence="6">Ubiquitin-binding protein that specifically recognizes and binds 'Lys-63'-linked ubiquitin. Does not bind 'Lys-48'-linked ubiquitin. Positively regulates the internalization of ligand-activated EGFR by binding to the Ub moiety of ubiquitinated EGFR at the cell membrane.</text>
</comment>
<dbReference type="PANTHER" id="PTHR12447:SF31">
    <property type="entry name" value="LD31969P"/>
    <property type="match status" value="1"/>
</dbReference>
<keyword evidence="7" id="KW-0040">ANK repeat</keyword>
<evidence type="ECO:0000256" key="5">
    <source>
        <dbReference type="ARBA" id="ARBA00023136"/>
    </source>
</evidence>
<evidence type="ECO:0000259" key="8">
    <source>
        <dbReference type="Pfam" id="PF11904"/>
    </source>
</evidence>
<keyword evidence="5" id="KW-0472">Membrane</keyword>
<evidence type="ECO:0000256" key="1">
    <source>
        <dbReference type="ARBA" id="ARBA00004236"/>
    </source>
</evidence>
<dbReference type="Pfam" id="PF11904">
    <property type="entry name" value="ANKRD13_C"/>
    <property type="match status" value="1"/>
</dbReference>
<dbReference type="PROSITE" id="PS50297">
    <property type="entry name" value="ANK_REP_REGION"/>
    <property type="match status" value="1"/>
</dbReference>
<dbReference type="InterPro" id="IPR002110">
    <property type="entry name" value="Ankyrin_rpt"/>
</dbReference>
<organism evidence="9 10">
    <name type="scientific">Gnathostoma spinigerum</name>
    <dbReference type="NCBI Taxonomy" id="75299"/>
    <lineage>
        <taxon>Eukaryota</taxon>
        <taxon>Metazoa</taxon>
        <taxon>Ecdysozoa</taxon>
        <taxon>Nematoda</taxon>
        <taxon>Chromadorea</taxon>
        <taxon>Rhabditida</taxon>
        <taxon>Spirurina</taxon>
        <taxon>Gnathostomatomorpha</taxon>
        <taxon>Gnathostomatoidea</taxon>
        <taxon>Gnathostomatidae</taxon>
        <taxon>Gnathostoma</taxon>
    </lineage>
</organism>
<evidence type="ECO:0000256" key="6">
    <source>
        <dbReference type="ARBA" id="ARBA00024956"/>
    </source>
</evidence>
<proteinExistence type="predicted"/>
<evidence type="ECO:0000256" key="3">
    <source>
        <dbReference type="ARBA" id="ARBA00022475"/>
    </source>
</evidence>
<reference evidence="9 10" key="1">
    <citation type="submission" date="2024-08" db="EMBL/GenBank/DDBJ databases">
        <title>Gnathostoma spinigerum genome.</title>
        <authorList>
            <person name="Gonzalez-Bertolin B."/>
            <person name="Monzon S."/>
            <person name="Zaballos A."/>
            <person name="Jimenez P."/>
            <person name="Dekumyoy P."/>
            <person name="Varona S."/>
            <person name="Cuesta I."/>
            <person name="Sumanam S."/>
            <person name="Adisakwattana P."/>
            <person name="Gasser R.B."/>
            <person name="Hernandez-Gonzalez A."/>
            <person name="Young N.D."/>
            <person name="Perteguer M.J."/>
        </authorList>
    </citation>
    <scope>NUCLEOTIDE SEQUENCE [LARGE SCALE GENOMIC DNA]</scope>
    <source>
        <strain evidence="9">AL3</strain>
        <tissue evidence="9">Liver</tissue>
    </source>
</reference>
<dbReference type="GO" id="GO:0005886">
    <property type="term" value="C:plasma membrane"/>
    <property type="evidence" value="ECO:0007669"/>
    <property type="project" value="UniProtKB-SubCell"/>
</dbReference>
<dbReference type="SMART" id="SM00726">
    <property type="entry name" value="UIM"/>
    <property type="match status" value="3"/>
</dbReference>
<evidence type="ECO:0000256" key="7">
    <source>
        <dbReference type="PROSITE-ProRule" id="PRU00023"/>
    </source>
</evidence>
<name>A0ABD6EIB9_9BILA</name>
<accession>A0ABD6EIB9</accession>
<evidence type="ECO:0000313" key="9">
    <source>
        <dbReference type="EMBL" id="MFH4979715.1"/>
    </source>
</evidence>
<keyword evidence="10" id="KW-1185">Reference proteome</keyword>
<protein>
    <recommendedName>
        <fullName evidence="8">Ankyrin repeat domain-containing protein</fullName>
    </recommendedName>
</protein>
<dbReference type="InterPro" id="IPR055285">
    <property type="entry name" value="ANKRD13_C"/>
</dbReference>
<evidence type="ECO:0000256" key="4">
    <source>
        <dbReference type="ARBA" id="ARBA00022737"/>
    </source>
</evidence>
<dbReference type="Pfam" id="PF12796">
    <property type="entry name" value="Ank_2"/>
    <property type="match status" value="1"/>
</dbReference>
<gene>
    <name evidence="9" type="ORF">AB6A40_006424</name>
</gene>
<keyword evidence="3" id="KW-1003">Cell membrane</keyword>
<dbReference type="AlphaFoldDB" id="A0ABD6EIB9"/>